<evidence type="ECO:0008006" key="3">
    <source>
        <dbReference type="Google" id="ProtNLM"/>
    </source>
</evidence>
<dbReference type="InterPro" id="IPR036770">
    <property type="entry name" value="Ankyrin_rpt-contain_sf"/>
</dbReference>
<organism evidence="1 2">
    <name type="scientific">Phytophthora fragariae</name>
    <dbReference type="NCBI Taxonomy" id="53985"/>
    <lineage>
        <taxon>Eukaryota</taxon>
        <taxon>Sar</taxon>
        <taxon>Stramenopiles</taxon>
        <taxon>Oomycota</taxon>
        <taxon>Peronosporomycetes</taxon>
        <taxon>Peronosporales</taxon>
        <taxon>Peronosporaceae</taxon>
        <taxon>Phytophthora</taxon>
    </lineage>
</organism>
<proteinExistence type="predicted"/>
<dbReference type="SUPFAM" id="SSF48403">
    <property type="entry name" value="Ankyrin repeat"/>
    <property type="match status" value="1"/>
</dbReference>
<name>A0A6G0KXK4_9STRA</name>
<dbReference type="PANTHER" id="PTHR46586:SF3">
    <property type="entry name" value="ANKYRIN REPEAT-CONTAINING PROTEIN"/>
    <property type="match status" value="1"/>
</dbReference>
<dbReference type="Gene3D" id="1.25.40.20">
    <property type="entry name" value="Ankyrin repeat-containing domain"/>
    <property type="match status" value="1"/>
</dbReference>
<protein>
    <recommendedName>
        <fullName evidence="3">Ankyrin repeat-containing domain</fullName>
    </recommendedName>
</protein>
<evidence type="ECO:0000313" key="2">
    <source>
        <dbReference type="Proteomes" id="UP000488956"/>
    </source>
</evidence>
<dbReference type="AlphaFoldDB" id="A0A6G0KXK4"/>
<dbReference type="EMBL" id="QXFX01000892">
    <property type="protein sequence ID" value="KAE9101474.1"/>
    <property type="molecule type" value="Genomic_DNA"/>
</dbReference>
<sequence>MTHAVMCRHFDVVLFLHLHGKRFIIPLNTTLRLPPEMQQWVLANYADELQDCQFEVPKVPWRLPADCTIADAYKRTNSVRLMQYVAAREDPDEMDPFYRRWLFNKTTEMAAARGDLKSLRWLVESYLPDEFLTKAVAAAAANGHMSVLEWLFERHHDRGYWGNTEMCGALTNGHVKVVEWLRTHAAPRAECMTEVMDAAAGAGFLDIVTWLYDEHKVSVRSALANAMSNRQWETSQWILEHGELLMPWINWDQPAKDGALSFLKFLYAHSIGSPGGHLHVVRWLQKNRREGCTAIAMTRALMRAHFDVVLFLHANRLEDFSFLGTTFVRHSCIELAQWLLCHYADKLDGCEFEVPTSNWRFNEWCAKVNLHRAREYDASTWWVCESAVLQLEEQP</sequence>
<dbReference type="InterPro" id="IPR052050">
    <property type="entry name" value="SecEffector_AnkRepeat"/>
</dbReference>
<dbReference type="Proteomes" id="UP000488956">
    <property type="component" value="Unassembled WGS sequence"/>
</dbReference>
<gene>
    <name evidence="1" type="ORF">PF010_g14431</name>
</gene>
<comment type="caution">
    <text evidence="1">The sequence shown here is derived from an EMBL/GenBank/DDBJ whole genome shotgun (WGS) entry which is preliminary data.</text>
</comment>
<evidence type="ECO:0000313" key="1">
    <source>
        <dbReference type="EMBL" id="KAE9101474.1"/>
    </source>
</evidence>
<reference evidence="1 2" key="1">
    <citation type="submission" date="2018-09" db="EMBL/GenBank/DDBJ databases">
        <title>Genomic investigation of the strawberry pathogen Phytophthora fragariae indicates pathogenicity is determined by transcriptional variation in three key races.</title>
        <authorList>
            <person name="Adams T.M."/>
            <person name="Armitage A.D."/>
            <person name="Sobczyk M.K."/>
            <person name="Bates H.J."/>
            <person name="Dunwell J.M."/>
            <person name="Nellist C.F."/>
            <person name="Harrison R.J."/>
        </authorList>
    </citation>
    <scope>NUCLEOTIDE SEQUENCE [LARGE SCALE GENOMIC DNA]</scope>
    <source>
        <strain evidence="1 2">ONT-3</strain>
    </source>
</reference>
<accession>A0A6G0KXK4</accession>
<dbReference type="PANTHER" id="PTHR46586">
    <property type="entry name" value="ANKYRIN REPEAT-CONTAINING PROTEIN"/>
    <property type="match status" value="1"/>
</dbReference>